<protein>
    <recommendedName>
        <fullName evidence="1">Hemerythrin-like domain-containing protein</fullName>
    </recommendedName>
</protein>
<name>A0A1G2LVS8_9BACT</name>
<sequence>MANDSRLLKLMIAHHGLIEALLAVFKDNLSDLEKAQKALDDFRWQTEKHFFAEEKINFRFVFYTQEDLYKITQHLIEEHSQILGMMNRIERQLQEKKKIELDALSDLLQRHRETEEKILYPKMDEFLSQHQKDLIIGRINEVALKIND</sequence>
<comment type="caution">
    <text evidence="2">The sequence shown here is derived from an EMBL/GenBank/DDBJ whole genome shotgun (WGS) entry which is preliminary data.</text>
</comment>
<accession>A0A1G2LVS8</accession>
<dbReference type="AlphaFoldDB" id="A0A1G2LVS8"/>
<dbReference type="Gene3D" id="1.20.120.520">
    <property type="entry name" value="nmb1532 protein domain like"/>
    <property type="match status" value="1"/>
</dbReference>
<evidence type="ECO:0000313" key="2">
    <source>
        <dbReference type="EMBL" id="OHA15740.1"/>
    </source>
</evidence>
<dbReference type="EMBL" id="MHRA01000013">
    <property type="protein sequence ID" value="OHA15740.1"/>
    <property type="molecule type" value="Genomic_DNA"/>
</dbReference>
<organism evidence="2 3">
    <name type="scientific">Candidatus Tagabacteria bacterium RIFCSPLOWO2_01_FULL_42_9</name>
    <dbReference type="NCBI Taxonomy" id="1802296"/>
    <lineage>
        <taxon>Bacteria</taxon>
        <taxon>Candidatus Tagaibacteriota</taxon>
    </lineage>
</organism>
<dbReference type="Pfam" id="PF01814">
    <property type="entry name" value="Hemerythrin"/>
    <property type="match status" value="1"/>
</dbReference>
<evidence type="ECO:0000259" key="1">
    <source>
        <dbReference type="Pfam" id="PF01814"/>
    </source>
</evidence>
<proteinExistence type="predicted"/>
<evidence type="ECO:0000313" key="3">
    <source>
        <dbReference type="Proteomes" id="UP000178116"/>
    </source>
</evidence>
<dbReference type="InterPro" id="IPR012312">
    <property type="entry name" value="Hemerythrin-like"/>
</dbReference>
<dbReference type="Proteomes" id="UP000178116">
    <property type="component" value="Unassembled WGS sequence"/>
</dbReference>
<feature type="domain" description="Hemerythrin-like" evidence="1">
    <location>
        <begin position="8"/>
        <end position="122"/>
    </location>
</feature>
<reference evidence="2 3" key="1">
    <citation type="journal article" date="2016" name="Nat. Commun.">
        <title>Thousands of microbial genomes shed light on interconnected biogeochemical processes in an aquifer system.</title>
        <authorList>
            <person name="Anantharaman K."/>
            <person name="Brown C.T."/>
            <person name="Hug L.A."/>
            <person name="Sharon I."/>
            <person name="Castelle C.J."/>
            <person name="Probst A.J."/>
            <person name="Thomas B.C."/>
            <person name="Singh A."/>
            <person name="Wilkins M.J."/>
            <person name="Karaoz U."/>
            <person name="Brodie E.L."/>
            <person name="Williams K.H."/>
            <person name="Hubbard S.S."/>
            <person name="Banfield J.F."/>
        </authorList>
    </citation>
    <scope>NUCLEOTIDE SEQUENCE [LARGE SCALE GENOMIC DNA]</scope>
</reference>
<gene>
    <name evidence="2" type="ORF">A3A10_02895</name>
</gene>